<dbReference type="Gene3D" id="3.40.630.190">
    <property type="entry name" value="LCP protein"/>
    <property type="match status" value="1"/>
</dbReference>
<feature type="region of interest" description="Disordered" evidence="2">
    <location>
        <begin position="1"/>
        <end position="96"/>
    </location>
</feature>
<evidence type="ECO:0000256" key="2">
    <source>
        <dbReference type="SAM" id="MobiDB-lite"/>
    </source>
</evidence>
<dbReference type="PANTHER" id="PTHR33392:SF6">
    <property type="entry name" value="POLYISOPRENYL-TEICHOIC ACID--PEPTIDOGLYCAN TEICHOIC ACID TRANSFERASE TAGU"/>
    <property type="match status" value="1"/>
</dbReference>
<accession>A0ABM7ZLC1</accession>
<evidence type="ECO:0000313" key="5">
    <source>
        <dbReference type="EMBL" id="BDM66846.1"/>
    </source>
</evidence>
<keyword evidence="3" id="KW-0472">Membrane</keyword>
<feature type="transmembrane region" description="Helical" evidence="3">
    <location>
        <begin position="111"/>
        <end position="131"/>
    </location>
</feature>
<dbReference type="PANTHER" id="PTHR33392">
    <property type="entry name" value="POLYISOPRENYL-TEICHOIC ACID--PEPTIDOGLYCAN TEICHOIC ACID TRANSFERASE TAGU"/>
    <property type="match status" value="1"/>
</dbReference>
<keyword evidence="3" id="KW-0812">Transmembrane</keyword>
<organism evidence="5 6">
    <name type="scientific">Streptomyces nigrescens</name>
    <dbReference type="NCBI Taxonomy" id="1920"/>
    <lineage>
        <taxon>Bacteria</taxon>
        <taxon>Bacillati</taxon>
        <taxon>Actinomycetota</taxon>
        <taxon>Actinomycetes</taxon>
        <taxon>Kitasatosporales</taxon>
        <taxon>Streptomycetaceae</taxon>
        <taxon>Streptomyces</taxon>
    </lineage>
</organism>
<dbReference type="Proteomes" id="UP001059597">
    <property type="component" value="Chromosome"/>
</dbReference>
<dbReference type="InterPro" id="IPR004474">
    <property type="entry name" value="LytR_CpsA_psr"/>
</dbReference>
<feature type="compositionally biased region" description="Gly residues" evidence="2">
    <location>
        <begin position="81"/>
        <end position="96"/>
    </location>
</feature>
<feature type="compositionally biased region" description="Basic and acidic residues" evidence="2">
    <location>
        <begin position="34"/>
        <end position="46"/>
    </location>
</feature>
<reference evidence="5" key="1">
    <citation type="submission" date="2022-06" db="EMBL/GenBank/DDBJ databases">
        <title>Complete genome sequence of Streptomyces nigrescens HEK616.</title>
        <authorList>
            <person name="Asamizu S."/>
            <person name="Onaka H."/>
        </authorList>
    </citation>
    <scope>NUCLEOTIDE SEQUENCE</scope>
    <source>
        <strain evidence="5">HEK616</strain>
    </source>
</reference>
<evidence type="ECO:0000256" key="3">
    <source>
        <dbReference type="SAM" id="Phobius"/>
    </source>
</evidence>
<dbReference type="EMBL" id="AP026073">
    <property type="protein sequence ID" value="BDM66846.1"/>
    <property type="molecule type" value="Genomic_DNA"/>
</dbReference>
<gene>
    <name evidence="5" type="ORF">HEK616_03330</name>
</gene>
<proteinExistence type="inferred from homology"/>
<sequence>MNEWPNGWSGDRNGNGYGRGSGADPEGARAMPQVRRDAAPGYRRQEPPLPPSMSPRRGATVPPQQSQGYDDAYDGYNTGQVYGGGGGGGDRYGDDYGGGRPRPRWGRRIKWTIITLVAVLAVASVATYFWADGKLRRQVDLSKVIDRPATGDGTNYLIVGSDSREGMSAEEKKKLHTGSAEGKRTDSMMILHDGSNGPTLISLPRDSDVEIPSFVGSDSGKKYPGTGRHTKLNAAYAEDGPELLVRTVEANTHLHIDHYVEIGFAGFANIVDAIGGVEMDIPKAFKDKWSGADFPAGKQTLNGQQALAFVRTRHAFAGSDLDRTKNQQKFLSSLASQTATPSTVLNPFKLYPVMGAGLDTLIVDKDMSLWDLGEMFFAMKGVTSGDGKSMNMPISGSTGGNLVWDKAKVQQLVQQLNNDEKVTVSSN</sequence>
<dbReference type="RefSeq" id="WP_261951107.1">
    <property type="nucleotide sequence ID" value="NZ_AP026073.1"/>
</dbReference>
<dbReference type="Pfam" id="PF03816">
    <property type="entry name" value="LytR_cpsA_psr"/>
    <property type="match status" value="1"/>
</dbReference>
<keyword evidence="6" id="KW-1185">Reference proteome</keyword>
<evidence type="ECO:0000313" key="6">
    <source>
        <dbReference type="Proteomes" id="UP001059597"/>
    </source>
</evidence>
<name>A0ABM7ZLC1_STRNI</name>
<comment type="similarity">
    <text evidence="1">Belongs to the LytR/CpsA/Psr (LCP) family.</text>
</comment>
<evidence type="ECO:0000256" key="1">
    <source>
        <dbReference type="ARBA" id="ARBA00006068"/>
    </source>
</evidence>
<keyword evidence="3" id="KW-1133">Transmembrane helix</keyword>
<dbReference type="NCBIfam" id="TIGR00350">
    <property type="entry name" value="lytR_cpsA_psr"/>
    <property type="match status" value="1"/>
</dbReference>
<dbReference type="InterPro" id="IPR050922">
    <property type="entry name" value="LytR/CpsA/Psr_CW_biosynth"/>
</dbReference>
<evidence type="ECO:0000259" key="4">
    <source>
        <dbReference type="Pfam" id="PF03816"/>
    </source>
</evidence>
<protein>
    <submittedName>
        <fullName evidence="5">Transcriptional regulator</fullName>
    </submittedName>
</protein>
<feature type="domain" description="Cell envelope-related transcriptional attenuator" evidence="4">
    <location>
        <begin position="184"/>
        <end position="338"/>
    </location>
</feature>